<dbReference type="PANTHER" id="PTHR43174:SF1">
    <property type="entry name" value="UDP-N-ACETYLGLUCOSAMINE 2-EPIMERASE"/>
    <property type="match status" value="1"/>
</dbReference>
<dbReference type="AlphaFoldDB" id="A0A090JT82"/>
<dbReference type="GO" id="GO:0016853">
    <property type="term" value="F:isomerase activity"/>
    <property type="evidence" value="ECO:0007669"/>
    <property type="project" value="UniProtKB-KW"/>
</dbReference>
<keyword evidence="2" id="KW-0413">Isomerase</keyword>
<dbReference type="InterPro" id="IPR029767">
    <property type="entry name" value="WecB-like"/>
</dbReference>
<dbReference type="EC" id="5.1.-.-" evidence="2"/>
<dbReference type="PANTHER" id="PTHR43174">
    <property type="entry name" value="UDP-N-ACETYLGLUCOSAMINE 2-EPIMERASE"/>
    <property type="match status" value="1"/>
</dbReference>
<accession>A0A090JT82</accession>
<evidence type="ECO:0000313" key="2">
    <source>
        <dbReference type="EMBL" id="CEA12611.1"/>
    </source>
</evidence>
<reference evidence="2" key="1">
    <citation type="submission" date="2014-08" db="EMBL/GenBank/DDBJ databases">
        <authorList>
            <person name="Wibberg D."/>
        </authorList>
    </citation>
    <scope>NUCLEOTIDE SEQUENCE</scope>
</reference>
<dbReference type="KEGG" id="mfi:DSM1535_0247"/>
<gene>
    <name evidence="2" type="ORF">DSM1535_0247</name>
</gene>
<dbReference type="Pfam" id="PF02350">
    <property type="entry name" value="Epimerase_2"/>
    <property type="match status" value="1"/>
</dbReference>
<dbReference type="EMBL" id="LN515531">
    <property type="protein sequence ID" value="CEA12611.1"/>
    <property type="molecule type" value="Genomic_DNA"/>
</dbReference>
<sequence length="363" mass="41098">MKIITVLGARPQFIKAALLSKELRKKNEEILIHTGQHYDKEMSDVFFEEMDIPKPDYNLGIGSDTHAIQTAKIMIALEKLFVSEKPNLVLVYGDTNSTLAAALTASKLKLPLAHVEAGPRMFDKTVPEEINRVITDHISTLLFAPTTISMDNLHKEGLNEGVYRTGDVMLDNFLYFSKIAEKRLNIMENLNLSKNDYILSTVHRARNTDDADNLKNICKAFLELSKEYKIVFPVHPRTVKYLNKYGLYNKLKNANNIMLIEPVSYLEMLILTKNAYKIITDSGGLQKEAYFAKIPCITLDDSTGWPETIQEGQNILVAQKNETINYKYVVDITESFKSKSMHKNTFGDGKSKDKIVGLVNNLL</sequence>
<evidence type="ECO:0000259" key="1">
    <source>
        <dbReference type="Pfam" id="PF02350"/>
    </source>
</evidence>
<name>A0A090JT82_METFO</name>
<organism evidence="2">
    <name type="scientific">Methanobacterium formicicum</name>
    <dbReference type="NCBI Taxonomy" id="2162"/>
    <lineage>
        <taxon>Archaea</taxon>
        <taxon>Methanobacteriati</taxon>
        <taxon>Methanobacteriota</taxon>
        <taxon>Methanomada group</taxon>
        <taxon>Methanobacteria</taxon>
        <taxon>Methanobacteriales</taxon>
        <taxon>Methanobacteriaceae</taxon>
        <taxon>Methanobacterium</taxon>
    </lineage>
</organism>
<protein>
    <submittedName>
        <fullName evidence="2">UDP-N-acetylglucosamine 2-epimerase homolog</fullName>
        <ecNumber evidence="2">5.1.-.-</ecNumber>
    </submittedName>
</protein>
<proteinExistence type="predicted"/>
<dbReference type="SUPFAM" id="SSF53756">
    <property type="entry name" value="UDP-Glycosyltransferase/glycogen phosphorylase"/>
    <property type="match status" value="1"/>
</dbReference>
<dbReference type="PATRIC" id="fig|2162.9.peg.259"/>
<dbReference type="InterPro" id="IPR003331">
    <property type="entry name" value="UDP_GlcNAc_Epimerase_2_dom"/>
</dbReference>
<dbReference type="RefSeq" id="WP_048071928.1">
    <property type="nucleotide sequence ID" value="NZ_JARVXG010000041.1"/>
</dbReference>
<feature type="domain" description="UDP-N-acetylglucosamine 2-epimerase" evidence="1">
    <location>
        <begin position="22"/>
        <end position="358"/>
    </location>
</feature>
<dbReference type="Gene3D" id="3.40.50.2000">
    <property type="entry name" value="Glycogen Phosphorylase B"/>
    <property type="match status" value="2"/>
</dbReference>
<dbReference type="CDD" id="cd03786">
    <property type="entry name" value="GTB_UDP-GlcNAc_2-Epimerase"/>
    <property type="match status" value="1"/>
</dbReference>
<dbReference type="NCBIfam" id="TIGR00236">
    <property type="entry name" value="wecB"/>
    <property type="match status" value="1"/>
</dbReference>